<evidence type="ECO:0000256" key="3">
    <source>
        <dbReference type="SAM" id="Coils"/>
    </source>
</evidence>
<feature type="signal peptide" evidence="4">
    <location>
        <begin position="1"/>
        <end position="16"/>
    </location>
</feature>
<evidence type="ECO:0000313" key="7">
    <source>
        <dbReference type="Proteomes" id="UP001487740"/>
    </source>
</evidence>
<dbReference type="SMART" id="SM01318">
    <property type="entry name" value="SVWC"/>
    <property type="match status" value="1"/>
</dbReference>
<dbReference type="Proteomes" id="UP001487740">
    <property type="component" value="Unassembled WGS sequence"/>
</dbReference>
<keyword evidence="3" id="KW-0175">Coiled coil</keyword>
<evidence type="ECO:0000259" key="5">
    <source>
        <dbReference type="SMART" id="SM01318"/>
    </source>
</evidence>
<evidence type="ECO:0000256" key="1">
    <source>
        <dbReference type="ARBA" id="ARBA00004613"/>
    </source>
</evidence>
<gene>
    <name evidence="6" type="ORF">O3P69_005190</name>
</gene>
<keyword evidence="7" id="KW-1185">Reference proteome</keyword>
<reference evidence="6 7" key="1">
    <citation type="submission" date="2023-03" db="EMBL/GenBank/DDBJ databases">
        <title>High-quality genome of Scylla paramamosain provides insights in environmental adaptation.</title>
        <authorList>
            <person name="Zhang L."/>
        </authorList>
    </citation>
    <scope>NUCLEOTIDE SEQUENCE [LARGE SCALE GENOMIC DNA]</scope>
    <source>
        <strain evidence="6">LZ_2023a</strain>
        <tissue evidence="6">Muscle</tissue>
    </source>
</reference>
<dbReference type="AlphaFoldDB" id="A0AAW0UBD3"/>
<evidence type="ECO:0000313" key="6">
    <source>
        <dbReference type="EMBL" id="KAK8397025.1"/>
    </source>
</evidence>
<name>A0AAW0UBD3_SCYPA</name>
<evidence type="ECO:0000256" key="2">
    <source>
        <dbReference type="ARBA" id="ARBA00022525"/>
    </source>
</evidence>
<comment type="subcellular location">
    <subcellularLocation>
        <location evidence="1">Secreted</location>
    </subcellularLocation>
</comment>
<proteinExistence type="predicted"/>
<keyword evidence="2" id="KW-0964">Secreted</keyword>
<dbReference type="EMBL" id="JARAKH010000015">
    <property type="protein sequence ID" value="KAK8397026.1"/>
    <property type="molecule type" value="Genomic_DNA"/>
</dbReference>
<dbReference type="Pfam" id="PF15430">
    <property type="entry name" value="SVWC"/>
    <property type="match status" value="1"/>
</dbReference>
<keyword evidence="4" id="KW-0732">Signal</keyword>
<accession>A0AAW0UBD3</accession>
<sequence>MKVLAACLLLALGVSAQNAGTNGGNVIQPETATRVLKADVLRDAPGACFGSTTCSFYEPGVTWNLVVFCGQATCMKNETGFFEIVEDCGPAPKANEQCQQILAPPGADFPHCCPKYDCLPGVTLEFPTEEEIKAELDRLRKEREEAQKKAQQEAAATQATA</sequence>
<dbReference type="GO" id="GO:0005576">
    <property type="term" value="C:extracellular region"/>
    <property type="evidence" value="ECO:0007669"/>
    <property type="project" value="UniProtKB-SubCell"/>
</dbReference>
<organism evidence="6 7">
    <name type="scientific">Scylla paramamosain</name>
    <name type="common">Mud crab</name>
    <dbReference type="NCBI Taxonomy" id="85552"/>
    <lineage>
        <taxon>Eukaryota</taxon>
        <taxon>Metazoa</taxon>
        <taxon>Ecdysozoa</taxon>
        <taxon>Arthropoda</taxon>
        <taxon>Crustacea</taxon>
        <taxon>Multicrustacea</taxon>
        <taxon>Malacostraca</taxon>
        <taxon>Eumalacostraca</taxon>
        <taxon>Eucarida</taxon>
        <taxon>Decapoda</taxon>
        <taxon>Pleocyemata</taxon>
        <taxon>Brachyura</taxon>
        <taxon>Eubrachyura</taxon>
        <taxon>Portunoidea</taxon>
        <taxon>Portunidae</taxon>
        <taxon>Portuninae</taxon>
        <taxon>Scylla</taxon>
    </lineage>
</organism>
<feature type="coiled-coil region" evidence="3">
    <location>
        <begin position="129"/>
        <end position="156"/>
    </location>
</feature>
<evidence type="ECO:0000256" key="4">
    <source>
        <dbReference type="SAM" id="SignalP"/>
    </source>
</evidence>
<protein>
    <recommendedName>
        <fullName evidence="5">Single domain-containing protein</fullName>
    </recommendedName>
</protein>
<dbReference type="EMBL" id="JARAKH010000015">
    <property type="protein sequence ID" value="KAK8397025.1"/>
    <property type="molecule type" value="Genomic_DNA"/>
</dbReference>
<comment type="caution">
    <text evidence="6">The sequence shown here is derived from an EMBL/GenBank/DDBJ whole genome shotgun (WGS) entry which is preliminary data.</text>
</comment>
<feature type="chain" id="PRO_5044717106" description="Single domain-containing protein" evidence="4">
    <location>
        <begin position="17"/>
        <end position="161"/>
    </location>
</feature>
<feature type="domain" description="Single" evidence="5">
    <location>
        <begin position="48"/>
        <end position="118"/>
    </location>
</feature>
<dbReference type="InterPro" id="IPR029277">
    <property type="entry name" value="SVWC_dom"/>
</dbReference>